<comment type="cofactor">
    <cofactor evidence="12">
        <name>Mg(2+)</name>
        <dbReference type="ChEBI" id="CHEBI:18420"/>
    </cofactor>
    <text evidence="12">Binds 2 magnesium ions per subunit.</text>
</comment>
<dbReference type="GO" id="GO:0004649">
    <property type="term" value="F:poly(ADP-ribose) glycohydrolase activity"/>
    <property type="evidence" value="ECO:0007669"/>
    <property type="project" value="UniProtKB-EC"/>
</dbReference>
<dbReference type="PANTHER" id="PTHR16222">
    <property type="entry name" value="ADP-RIBOSYLGLYCOHYDROLASE"/>
    <property type="match status" value="1"/>
</dbReference>
<evidence type="ECO:0000256" key="12">
    <source>
        <dbReference type="PIRSR" id="PIRSR605502-1"/>
    </source>
</evidence>
<feature type="binding site" evidence="12">
    <location>
        <position position="120"/>
    </location>
    <ligand>
        <name>Mg(2+)</name>
        <dbReference type="ChEBI" id="CHEBI:18420"/>
        <label>1</label>
    </ligand>
</feature>
<evidence type="ECO:0000256" key="6">
    <source>
        <dbReference type="ARBA" id="ARBA00042471"/>
    </source>
</evidence>
<evidence type="ECO:0000256" key="10">
    <source>
        <dbReference type="ARBA" id="ARBA00043193"/>
    </source>
</evidence>
<dbReference type="AlphaFoldDB" id="A0AAV2A8I5"/>
<dbReference type="EMBL" id="CAXIEN010000120">
    <property type="protein sequence ID" value="CAL1279244.1"/>
    <property type="molecule type" value="Genomic_DNA"/>
</dbReference>
<dbReference type="PANTHER" id="PTHR16222:SF24">
    <property type="entry name" value="ADP-RIBOSYLHYDROLASE ARH3"/>
    <property type="match status" value="1"/>
</dbReference>
<dbReference type="Gene3D" id="1.10.4080.10">
    <property type="entry name" value="ADP-ribosylation/Crystallin J1"/>
    <property type="match status" value="2"/>
</dbReference>
<reference evidence="13 14" key="1">
    <citation type="submission" date="2024-04" db="EMBL/GenBank/DDBJ databases">
        <authorList>
            <person name="Rising A."/>
            <person name="Reimegard J."/>
            <person name="Sonavane S."/>
            <person name="Akerstrom W."/>
            <person name="Nylinder S."/>
            <person name="Hedman E."/>
            <person name="Kallberg Y."/>
        </authorList>
    </citation>
    <scope>NUCLEOTIDE SEQUENCE [LARGE SCALE GENOMIC DNA]</scope>
</reference>
<evidence type="ECO:0000313" key="14">
    <source>
        <dbReference type="Proteomes" id="UP001497382"/>
    </source>
</evidence>
<comment type="caution">
    <text evidence="13">The sequence shown here is derived from an EMBL/GenBank/DDBJ whole genome shotgun (WGS) entry which is preliminary data.</text>
</comment>
<dbReference type="GO" id="GO:0005739">
    <property type="term" value="C:mitochondrion"/>
    <property type="evidence" value="ECO:0007669"/>
    <property type="project" value="TreeGrafter"/>
</dbReference>
<keyword evidence="3" id="KW-0378">Hydrolase</keyword>
<keyword evidence="14" id="KW-1185">Reference proteome</keyword>
<evidence type="ECO:0000256" key="4">
    <source>
        <dbReference type="ARBA" id="ARBA00041057"/>
    </source>
</evidence>
<evidence type="ECO:0000256" key="7">
    <source>
        <dbReference type="ARBA" id="ARBA00042722"/>
    </source>
</evidence>
<accession>A0AAV2A8I5</accession>
<comment type="catalytic activity">
    <reaction evidence="11">
        <text>alpha-NAD(+) + H2O = ADP-D-ribose + nicotinamide + H(+)</text>
        <dbReference type="Rhea" id="RHEA:68792"/>
        <dbReference type="ChEBI" id="CHEBI:15377"/>
        <dbReference type="ChEBI" id="CHEBI:15378"/>
        <dbReference type="ChEBI" id="CHEBI:17154"/>
        <dbReference type="ChEBI" id="CHEBI:57967"/>
        <dbReference type="ChEBI" id="CHEBI:77017"/>
    </reaction>
</comment>
<feature type="binding site" evidence="12">
    <location>
        <position position="122"/>
    </location>
    <ligand>
        <name>Mg(2+)</name>
        <dbReference type="ChEBI" id="CHEBI:18420"/>
        <label>1</label>
    </ligand>
</feature>
<name>A0AAV2A8I5_9ARAC</name>
<evidence type="ECO:0000256" key="11">
    <source>
        <dbReference type="ARBA" id="ARBA00049015"/>
    </source>
</evidence>
<evidence type="ECO:0000256" key="1">
    <source>
        <dbReference type="ARBA" id="ARBA00010702"/>
    </source>
</evidence>
<dbReference type="GO" id="GO:0005634">
    <property type="term" value="C:nucleus"/>
    <property type="evidence" value="ECO:0007669"/>
    <property type="project" value="TreeGrafter"/>
</dbReference>
<dbReference type="Proteomes" id="UP001497382">
    <property type="component" value="Unassembled WGS sequence"/>
</dbReference>
<evidence type="ECO:0000256" key="3">
    <source>
        <dbReference type="ARBA" id="ARBA00022801"/>
    </source>
</evidence>
<keyword evidence="12" id="KW-0479">Metal-binding</keyword>
<keyword evidence="12" id="KW-0460">Magnesium</keyword>
<gene>
    <name evidence="13" type="ORF">LARSCL_LOCUS10237</name>
</gene>
<dbReference type="InterPro" id="IPR005502">
    <property type="entry name" value="Ribosyl_crysJ1"/>
</dbReference>
<proteinExistence type="inferred from homology"/>
<comment type="similarity">
    <text evidence="1">Belongs to the ADP-ribosylglycohydrolase family.</text>
</comment>
<dbReference type="Pfam" id="PF03747">
    <property type="entry name" value="ADP_ribosyl_GH"/>
    <property type="match status" value="1"/>
</dbReference>
<dbReference type="InterPro" id="IPR036705">
    <property type="entry name" value="Ribosyl_crysJ1_sf"/>
</dbReference>
<feature type="binding site" evidence="12">
    <location>
        <position position="123"/>
    </location>
    <ligand>
        <name>Mg(2+)</name>
        <dbReference type="ChEBI" id="CHEBI:18420"/>
        <label>1</label>
    </ligand>
</feature>
<evidence type="ECO:0000256" key="8">
    <source>
        <dbReference type="ARBA" id="ARBA00042850"/>
    </source>
</evidence>
<evidence type="ECO:0000313" key="13">
    <source>
        <dbReference type="EMBL" id="CAL1279244.1"/>
    </source>
</evidence>
<evidence type="ECO:0000256" key="9">
    <source>
        <dbReference type="ARBA" id="ARBA00043187"/>
    </source>
</evidence>
<evidence type="ECO:0000256" key="5">
    <source>
        <dbReference type="ARBA" id="ARBA00042398"/>
    </source>
</evidence>
<dbReference type="SUPFAM" id="SSF101478">
    <property type="entry name" value="ADP-ribosylglycohydrolase"/>
    <property type="match status" value="1"/>
</dbReference>
<dbReference type="GO" id="GO:0046872">
    <property type="term" value="F:metal ion binding"/>
    <property type="evidence" value="ECO:0007669"/>
    <property type="project" value="UniProtKB-KW"/>
</dbReference>
<dbReference type="InterPro" id="IPR050792">
    <property type="entry name" value="ADP-ribosylglycohydrolase"/>
</dbReference>
<dbReference type="EC" id="3.2.1.143" evidence="2"/>
<evidence type="ECO:0000256" key="2">
    <source>
        <dbReference type="ARBA" id="ARBA00012255"/>
    </source>
</evidence>
<sequence>MFPYTDDACMTLSVARSLVEKKKITPTDLAKRFVDEYYIKPERGYGMNVIKVFSALKETNFQDVFLPAKMAFAGAGSFGNGAAMRIAPIALFDHNKTDEFLQCLNPFVRSIYFAISIGGDTDTIAAITGSIAGAYYGIDAIPTELQERCEFKDGIDNLAHKLYDVSQKVAS</sequence>
<organism evidence="13 14">
    <name type="scientific">Larinioides sclopetarius</name>
    <dbReference type="NCBI Taxonomy" id="280406"/>
    <lineage>
        <taxon>Eukaryota</taxon>
        <taxon>Metazoa</taxon>
        <taxon>Ecdysozoa</taxon>
        <taxon>Arthropoda</taxon>
        <taxon>Chelicerata</taxon>
        <taxon>Arachnida</taxon>
        <taxon>Araneae</taxon>
        <taxon>Araneomorphae</taxon>
        <taxon>Entelegynae</taxon>
        <taxon>Araneoidea</taxon>
        <taxon>Araneidae</taxon>
        <taxon>Larinioides</taxon>
    </lineage>
</organism>
<protein>
    <recommendedName>
        <fullName evidence="4">ADP-ribosylhydrolase ARH3</fullName>
        <ecNumber evidence="2">3.2.1.143</ecNumber>
    </recommendedName>
    <alternativeName>
        <fullName evidence="5">ADP-ribose glycohydrolase ARH3</fullName>
    </alternativeName>
    <alternativeName>
        <fullName evidence="6">ADP-ribosylhydrolase 3</fullName>
    </alternativeName>
    <alternativeName>
        <fullName evidence="9">O-acetyl-ADP-ribose deacetylase ARH3</fullName>
    </alternativeName>
    <alternativeName>
        <fullName evidence="10">Poly(ADP-ribose) glycohydrolase ARH3</fullName>
    </alternativeName>
    <alternativeName>
        <fullName evidence="8">[Protein ADP-ribosylarginine] hydrolase-like protein 2</fullName>
    </alternativeName>
    <alternativeName>
        <fullName evidence="7">[Protein ADP-ribosylserine] hydrolase</fullName>
    </alternativeName>
</protein>